<evidence type="ECO:0000256" key="7">
    <source>
        <dbReference type="ARBA" id="ARBA00023136"/>
    </source>
</evidence>
<dbReference type="PANTHER" id="PTHR43484:SF1">
    <property type="entry name" value="FLAGELLAR MOTOR SWITCH PROTEIN FLIN"/>
    <property type="match status" value="1"/>
</dbReference>
<gene>
    <name evidence="9" type="ORF">C7I55_08170</name>
</gene>
<comment type="subcellular location">
    <subcellularLocation>
        <location evidence="1">Cell membrane</location>
        <topology evidence="1">Peripheral membrane protein</topology>
        <orientation evidence="1">Cytoplasmic side</orientation>
    </subcellularLocation>
</comment>
<evidence type="ECO:0000256" key="6">
    <source>
        <dbReference type="ARBA" id="ARBA00022779"/>
    </source>
</evidence>
<evidence type="ECO:0000256" key="5">
    <source>
        <dbReference type="ARBA" id="ARBA00022500"/>
    </source>
</evidence>
<dbReference type="AlphaFoldDB" id="A0A2P7QWI4"/>
<reference evidence="9 10" key="1">
    <citation type="submission" date="2018-03" db="EMBL/GenBank/DDBJ databases">
        <title>The draft genome of Sphingosinicella sp. GL-C-18.</title>
        <authorList>
            <person name="Liu L."/>
            <person name="Li L."/>
            <person name="Liang L."/>
            <person name="Zhang X."/>
            <person name="Wang T."/>
        </authorList>
    </citation>
    <scope>NUCLEOTIDE SEQUENCE [LARGE SCALE GENOMIC DNA]</scope>
    <source>
        <strain evidence="9 10">GL-C-18</strain>
    </source>
</reference>
<dbReference type="InterPro" id="IPR001543">
    <property type="entry name" value="FliN-like_C"/>
</dbReference>
<evidence type="ECO:0000256" key="4">
    <source>
        <dbReference type="ARBA" id="ARBA00022475"/>
    </source>
</evidence>
<name>A0A2P7QWI4_9SPHN</name>
<dbReference type="OrthoDB" id="9790303at2"/>
<keyword evidence="6" id="KW-0283">Flagellar rotation</keyword>
<proteinExistence type="inferred from homology"/>
<comment type="caution">
    <text evidence="9">The sequence shown here is derived from an EMBL/GenBank/DDBJ whole genome shotgun (WGS) entry which is preliminary data.</text>
</comment>
<dbReference type="Proteomes" id="UP000241167">
    <property type="component" value="Unassembled WGS sequence"/>
</dbReference>
<sequence length="76" mass="8230">MNPKLVDHLGVRLEAFVGDVRMTVAELMALRRDAVVPLDGGLARPVELRLNNVVVATGELVAVDDKLGVRLIEIAE</sequence>
<accession>A0A2P7QWI4</accession>
<dbReference type="GO" id="GO:0005886">
    <property type="term" value="C:plasma membrane"/>
    <property type="evidence" value="ECO:0007669"/>
    <property type="project" value="UniProtKB-SubCell"/>
</dbReference>
<dbReference type="SUPFAM" id="SSF101801">
    <property type="entry name" value="Surface presentation of antigens (SPOA)"/>
    <property type="match status" value="1"/>
</dbReference>
<dbReference type="InterPro" id="IPR001172">
    <property type="entry name" value="FliN_T3SS_HrcQb"/>
</dbReference>
<dbReference type="GO" id="GO:0071973">
    <property type="term" value="P:bacterial-type flagellum-dependent cell motility"/>
    <property type="evidence" value="ECO:0007669"/>
    <property type="project" value="InterPro"/>
</dbReference>
<dbReference type="GO" id="GO:0006935">
    <property type="term" value="P:chemotaxis"/>
    <property type="evidence" value="ECO:0007669"/>
    <property type="project" value="UniProtKB-KW"/>
</dbReference>
<keyword evidence="10" id="KW-1185">Reference proteome</keyword>
<keyword evidence="5" id="KW-0145">Chemotaxis</keyword>
<keyword evidence="7" id="KW-0472">Membrane</keyword>
<feature type="domain" description="Flagellar motor switch protein FliN-like C-terminal" evidence="8">
    <location>
        <begin position="6"/>
        <end position="75"/>
    </location>
</feature>
<evidence type="ECO:0000313" key="10">
    <source>
        <dbReference type="Proteomes" id="UP000241167"/>
    </source>
</evidence>
<evidence type="ECO:0000256" key="2">
    <source>
        <dbReference type="ARBA" id="ARBA00009226"/>
    </source>
</evidence>
<keyword evidence="4" id="KW-1003">Cell membrane</keyword>
<evidence type="ECO:0000259" key="8">
    <source>
        <dbReference type="Pfam" id="PF01052"/>
    </source>
</evidence>
<dbReference type="EMBL" id="PXYI01000002">
    <property type="protein sequence ID" value="PSJ42336.1"/>
    <property type="molecule type" value="Genomic_DNA"/>
</dbReference>
<evidence type="ECO:0000313" key="9">
    <source>
        <dbReference type="EMBL" id="PSJ42336.1"/>
    </source>
</evidence>
<dbReference type="InterPro" id="IPR051469">
    <property type="entry name" value="FliN/MopA/SpaO"/>
</dbReference>
<dbReference type="Gene3D" id="2.30.330.10">
    <property type="entry name" value="SpoA-like"/>
    <property type="match status" value="1"/>
</dbReference>
<organism evidence="9 10">
    <name type="scientific">Allosphingosinicella deserti</name>
    <dbReference type="NCBI Taxonomy" id="2116704"/>
    <lineage>
        <taxon>Bacteria</taxon>
        <taxon>Pseudomonadati</taxon>
        <taxon>Pseudomonadota</taxon>
        <taxon>Alphaproteobacteria</taxon>
        <taxon>Sphingomonadales</taxon>
        <taxon>Sphingomonadaceae</taxon>
        <taxon>Allosphingosinicella</taxon>
    </lineage>
</organism>
<dbReference type="PRINTS" id="PR00956">
    <property type="entry name" value="FLGMOTORFLIN"/>
</dbReference>
<dbReference type="PANTHER" id="PTHR43484">
    <property type="match status" value="1"/>
</dbReference>
<protein>
    <recommendedName>
        <fullName evidence="3">Flagellar motor switch protein FliN</fullName>
    </recommendedName>
</protein>
<evidence type="ECO:0000256" key="1">
    <source>
        <dbReference type="ARBA" id="ARBA00004413"/>
    </source>
</evidence>
<dbReference type="GO" id="GO:0009425">
    <property type="term" value="C:bacterial-type flagellum basal body"/>
    <property type="evidence" value="ECO:0007669"/>
    <property type="project" value="InterPro"/>
</dbReference>
<dbReference type="InterPro" id="IPR036429">
    <property type="entry name" value="SpoA-like_sf"/>
</dbReference>
<dbReference type="Pfam" id="PF01052">
    <property type="entry name" value="FliMN_C"/>
    <property type="match status" value="1"/>
</dbReference>
<comment type="similarity">
    <text evidence="2">Belongs to the FliN/MopA/SpaO family.</text>
</comment>
<dbReference type="GO" id="GO:0003774">
    <property type="term" value="F:cytoskeletal motor activity"/>
    <property type="evidence" value="ECO:0007669"/>
    <property type="project" value="InterPro"/>
</dbReference>
<evidence type="ECO:0000256" key="3">
    <source>
        <dbReference type="ARBA" id="ARBA00021897"/>
    </source>
</evidence>